<comment type="catalytic activity">
    <reaction evidence="3">
        <text>a diacylglycerol + H2O = a monoacylglycerol + a fatty acid + H(+)</text>
        <dbReference type="Rhea" id="RHEA:32731"/>
        <dbReference type="ChEBI" id="CHEBI:15377"/>
        <dbReference type="ChEBI" id="CHEBI:15378"/>
        <dbReference type="ChEBI" id="CHEBI:17408"/>
        <dbReference type="ChEBI" id="CHEBI:18035"/>
        <dbReference type="ChEBI" id="CHEBI:28868"/>
    </reaction>
</comment>
<evidence type="ECO:0000256" key="6">
    <source>
        <dbReference type="SAM" id="Phobius"/>
    </source>
</evidence>
<dbReference type="CDD" id="cd00519">
    <property type="entry name" value="Lipase_3"/>
    <property type="match status" value="1"/>
</dbReference>
<dbReference type="SUPFAM" id="SSF53474">
    <property type="entry name" value="alpha/beta-Hydrolases"/>
    <property type="match status" value="1"/>
</dbReference>
<dbReference type="PANTHER" id="PTHR45856">
    <property type="entry name" value="ALPHA/BETA-HYDROLASES SUPERFAMILY PROTEIN"/>
    <property type="match status" value="1"/>
</dbReference>
<feature type="chain" id="PRO_5020192523" description="Fungal lipase-type domain-containing protein" evidence="7">
    <location>
        <begin position="22"/>
        <end position="604"/>
    </location>
</feature>
<evidence type="ECO:0000256" key="3">
    <source>
        <dbReference type="ARBA" id="ARBA00047591"/>
    </source>
</evidence>
<dbReference type="STRING" id="2316362.A0A4Q2DPC9"/>
<feature type="region of interest" description="Disordered" evidence="5">
    <location>
        <begin position="573"/>
        <end position="592"/>
    </location>
</feature>
<keyword evidence="6" id="KW-1133">Transmembrane helix</keyword>
<evidence type="ECO:0000256" key="7">
    <source>
        <dbReference type="SAM" id="SignalP"/>
    </source>
</evidence>
<keyword evidence="1" id="KW-1015">Disulfide bond</keyword>
<protein>
    <recommendedName>
        <fullName evidence="8">Fungal lipase-type domain-containing protein</fullName>
    </recommendedName>
</protein>
<gene>
    <name evidence="9" type="ORF">EST38_g3847</name>
</gene>
<accession>A0A4Q2DPC9</accession>
<proteinExistence type="inferred from homology"/>
<feature type="transmembrane region" description="Helical" evidence="6">
    <location>
        <begin position="493"/>
        <end position="516"/>
    </location>
</feature>
<dbReference type="Gene3D" id="3.40.50.1820">
    <property type="entry name" value="alpha/beta hydrolase"/>
    <property type="match status" value="1"/>
</dbReference>
<feature type="domain" description="Fungal lipase-type" evidence="8">
    <location>
        <begin position="86"/>
        <end position="224"/>
    </location>
</feature>
<dbReference type="Pfam" id="PF01764">
    <property type="entry name" value="Lipase_3"/>
    <property type="match status" value="1"/>
</dbReference>
<evidence type="ECO:0000313" key="9">
    <source>
        <dbReference type="EMBL" id="RXW22007.1"/>
    </source>
</evidence>
<comment type="similarity">
    <text evidence="2">Belongs to the AB hydrolase superfamily. Lipase family. Class 3 subfamily.</text>
</comment>
<keyword evidence="6" id="KW-0472">Membrane</keyword>
<feature type="signal peptide" evidence="7">
    <location>
        <begin position="1"/>
        <end position="21"/>
    </location>
</feature>
<sequence length="604" mass="67063">MLFNLASLVAVLYLNVFGTLALPVVEPRADGVDQTTYNNMERFARFSSAAYQLICPRPLGTTLIKSINRSGTQGFVTRDDNRKEIVVSFRGTFSIGDAIVDLQVAMTDLNSPGVTSVGSSRVHTGFHFAYNAVANDVITAVRGQLSSRPSYTVVVTGHSLGGAVASLGALSLKSAFPSADVKLYTYGQPRVGNAAFASLVESRVGASNIYRVVHTYDGVPTVLFKALGYRHFATEYWQFKDPSRPANFRKCSGGDDPSCSDSIPSTFINPAHLIYFDQRGIPFPADFGPSITFAILYALLLPVTVYRMWGKRSRTWHIFGTITFSLERIVLFSFRAVQSRRDSWRFSNRLLKYSQGSWGVGYIGIASDLVHLLRCLLVNPTYGEEKYDEAPTSRNQISYFRVPEDGEQDRAEERARVRRFSDFLWLAFLSASIPAMVVGSRFSKDNFNNEEKADSVMKLRYASSAVALFLSLVIIAAAQWSRQMQARASVKTCQLLAVLVLLIAVVPIYRLSIMFHQTPALESQGPGSQSSPGAQAAFYIFHVVPEFLTTVTLLGLNVRKVFGTGFWGDWRNKDDTPEEQAKRRAKKAPWEKPRLVVEWSPSTA</sequence>
<feature type="transmembrane region" description="Helical" evidence="6">
    <location>
        <begin position="287"/>
        <end position="306"/>
    </location>
</feature>
<reference evidence="9 10" key="1">
    <citation type="submission" date="2019-01" db="EMBL/GenBank/DDBJ databases">
        <title>Draft genome sequence of Psathyrella aberdarensis IHI B618.</title>
        <authorList>
            <person name="Buettner E."/>
            <person name="Kellner H."/>
        </authorList>
    </citation>
    <scope>NUCLEOTIDE SEQUENCE [LARGE SCALE GENOMIC DNA]</scope>
    <source>
        <strain evidence="9 10">IHI B618</strain>
    </source>
</reference>
<dbReference type="InterPro" id="IPR002921">
    <property type="entry name" value="Fungal_lipase-type"/>
</dbReference>
<comment type="caution">
    <text evidence="9">The sequence shown here is derived from an EMBL/GenBank/DDBJ whole genome shotgun (WGS) entry which is preliminary data.</text>
</comment>
<feature type="transmembrane region" description="Helical" evidence="6">
    <location>
        <begin position="423"/>
        <end position="442"/>
    </location>
</feature>
<keyword evidence="6" id="KW-0812">Transmembrane</keyword>
<keyword evidence="7" id="KW-0732">Signal</keyword>
<keyword evidence="10" id="KW-1185">Reference proteome</keyword>
<dbReference type="InterPro" id="IPR029058">
    <property type="entry name" value="AB_hydrolase_fold"/>
</dbReference>
<feature type="transmembrane region" description="Helical" evidence="6">
    <location>
        <begin position="536"/>
        <end position="556"/>
    </location>
</feature>
<evidence type="ECO:0000313" key="10">
    <source>
        <dbReference type="Proteomes" id="UP000290288"/>
    </source>
</evidence>
<dbReference type="OrthoDB" id="438440at2759"/>
<organism evidence="9 10">
    <name type="scientific">Candolleomyces aberdarensis</name>
    <dbReference type="NCBI Taxonomy" id="2316362"/>
    <lineage>
        <taxon>Eukaryota</taxon>
        <taxon>Fungi</taxon>
        <taxon>Dikarya</taxon>
        <taxon>Basidiomycota</taxon>
        <taxon>Agaricomycotina</taxon>
        <taxon>Agaricomycetes</taxon>
        <taxon>Agaricomycetidae</taxon>
        <taxon>Agaricales</taxon>
        <taxon>Agaricineae</taxon>
        <taxon>Psathyrellaceae</taxon>
        <taxon>Candolleomyces</taxon>
    </lineage>
</organism>
<evidence type="ECO:0000256" key="1">
    <source>
        <dbReference type="ARBA" id="ARBA00023157"/>
    </source>
</evidence>
<dbReference type="Proteomes" id="UP000290288">
    <property type="component" value="Unassembled WGS sequence"/>
</dbReference>
<evidence type="ECO:0000256" key="4">
    <source>
        <dbReference type="ARBA" id="ARBA00048461"/>
    </source>
</evidence>
<evidence type="ECO:0000256" key="5">
    <source>
        <dbReference type="SAM" id="MobiDB-lite"/>
    </source>
</evidence>
<comment type="catalytic activity">
    <reaction evidence="4">
        <text>a monoacylglycerol + H2O = glycerol + a fatty acid + H(+)</text>
        <dbReference type="Rhea" id="RHEA:15245"/>
        <dbReference type="ChEBI" id="CHEBI:15377"/>
        <dbReference type="ChEBI" id="CHEBI:15378"/>
        <dbReference type="ChEBI" id="CHEBI:17408"/>
        <dbReference type="ChEBI" id="CHEBI:17754"/>
        <dbReference type="ChEBI" id="CHEBI:28868"/>
    </reaction>
</comment>
<dbReference type="GO" id="GO:0006629">
    <property type="term" value="P:lipid metabolic process"/>
    <property type="evidence" value="ECO:0007669"/>
    <property type="project" value="InterPro"/>
</dbReference>
<feature type="transmembrane region" description="Helical" evidence="6">
    <location>
        <begin position="462"/>
        <end position="481"/>
    </location>
</feature>
<dbReference type="AlphaFoldDB" id="A0A4Q2DPC9"/>
<name>A0A4Q2DPC9_9AGAR</name>
<dbReference type="InterPro" id="IPR051218">
    <property type="entry name" value="Sec_MonoDiacylglyc_Lipase"/>
</dbReference>
<dbReference type="PANTHER" id="PTHR45856:SF24">
    <property type="entry name" value="FUNGAL LIPASE-LIKE DOMAIN-CONTAINING PROTEIN"/>
    <property type="match status" value="1"/>
</dbReference>
<evidence type="ECO:0000259" key="8">
    <source>
        <dbReference type="Pfam" id="PF01764"/>
    </source>
</evidence>
<dbReference type="EMBL" id="SDEE01000087">
    <property type="protein sequence ID" value="RXW22007.1"/>
    <property type="molecule type" value="Genomic_DNA"/>
</dbReference>
<evidence type="ECO:0000256" key="2">
    <source>
        <dbReference type="ARBA" id="ARBA00043996"/>
    </source>
</evidence>